<evidence type="ECO:0000313" key="3">
    <source>
        <dbReference type="Proteomes" id="UP001139031"/>
    </source>
</evidence>
<organism evidence="2 3">
    <name type="scientific">Nannocystis pusilla</name>
    <dbReference type="NCBI Taxonomy" id="889268"/>
    <lineage>
        <taxon>Bacteria</taxon>
        <taxon>Pseudomonadati</taxon>
        <taxon>Myxococcota</taxon>
        <taxon>Polyangia</taxon>
        <taxon>Nannocystales</taxon>
        <taxon>Nannocystaceae</taxon>
        <taxon>Nannocystis</taxon>
    </lineage>
</organism>
<name>A0ABS7U1P8_9BACT</name>
<dbReference type="EMBL" id="JAIRAU010000047">
    <property type="protein sequence ID" value="MBZ5714450.1"/>
    <property type="molecule type" value="Genomic_DNA"/>
</dbReference>
<evidence type="ECO:0008006" key="4">
    <source>
        <dbReference type="Google" id="ProtNLM"/>
    </source>
</evidence>
<reference evidence="2" key="1">
    <citation type="submission" date="2021-08" db="EMBL/GenBank/DDBJ databases">
        <authorList>
            <person name="Stevens D.C."/>
        </authorList>
    </citation>
    <scope>NUCLEOTIDE SEQUENCE</scope>
    <source>
        <strain evidence="2">DSM 53165</strain>
    </source>
</reference>
<evidence type="ECO:0000313" key="2">
    <source>
        <dbReference type="EMBL" id="MBZ5714450.1"/>
    </source>
</evidence>
<protein>
    <recommendedName>
        <fullName evidence="4">Lipoprotein</fullName>
    </recommendedName>
</protein>
<dbReference type="RefSeq" id="WP_224196172.1">
    <property type="nucleotide sequence ID" value="NZ_JAIRAU010000047.1"/>
</dbReference>
<dbReference type="Proteomes" id="UP001139031">
    <property type="component" value="Unassembled WGS sequence"/>
</dbReference>
<proteinExistence type="predicted"/>
<gene>
    <name evidence="2" type="ORF">K7C98_34900</name>
</gene>
<comment type="caution">
    <text evidence="2">The sequence shown here is derived from an EMBL/GenBank/DDBJ whole genome shotgun (WGS) entry which is preliminary data.</text>
</comment>
<keyword evidence="3" id="KW-1185">Reference proteome</keyword>
<feature type="region of interest" description="Disordered" evidence="1">
    <location>
        <begin position="519"/>
        <end position="552"/>
    </location>
</feature>
<accession>A0ABS7U1P8</accession>
<evidence type="ECO:0000256" key="1">
    <source>
        <dbReference type="SAM" id="MobiDB-lite"/>
    </source>
</evidence>
<sequence length="552" mass="57151">MRLRLLLALAFAPSCIDFVLDADLDGPRIVATDLPGPRAVEVPVAGPWRLEFSEPLAPRHLRVALLEWPTAGACELTPECDKGSCERGRCQTDPIAAADLRALERGDPLDGAVALSVTLEDMPDGTGSKVQLVPQRPLAAHARHSLLVFARDRRGAPLVDDDGEAAVWRRDLVTAGPASSGPAPRLVSPPPGADLVPTDLARVDTAFARPVVLAAGATLQLRGADDSLRELLDPEPCPGWVPGLCLSWRTAAPLAPGVVYELGGGTLRDRAGRPAIAPREFAGFRTGPGPDAAPPDLDGLAFALVGRCLHARLNAREPLRLRLEVGAAAREFVAPAGPVDVGLRLDGSAGAEVTAMLEAWDLAGRRAERSATHVLGDSFDRTAPPLALVEVLANPRGREPAQEFVELADLRTTGEPLQVAGLRLVDGSPGAVDPAGGDPLPPFTSAPGQRHVVVPAAYDPAAGDDPGPPPGTSLLRVDASLASGGLKNSPGEVVALVFETGANGPVVLDSYGGWHDPGDLPGRSLARDPGGCDTPAAWAPHPGGRANPGLGP</sequence>